<keyword evidence="1" id="KW-1133">Transmembrane helix</keyword>
<evidence type="ECO:0000313" key="3">
    <source>
        <dbReference type="Proteomes" id="UP000007718"/>
    </source>
</evidence>
<keyword evidence="1" id="KW-0472">Membrane</keyword>
<feature type="transmembrane region" description="Helical" evidence="1">
    <location>
        <begin position="74"/>
        <end position="91"/>
    </location>
</feature>
<evidence type="ECO:0000256" key="1">
    <source>
        <dbReference type="SAM" id="Phobius"/>
    </source>
</evidence>
<sequence>MRRSRLLTAWAALTVLAALLLWGVTFLDLFFAGQSVSEVDPCPYQPADHVAYDLQGLRFFCDGQLLGPGSGNPSYPIVLGALALNVLVLWLMQARGRQARQMLRVNLWTLAITLALGWPVLEVGERVQNAFLARGDVMTVQAGPALIYSRRCEERAEENGLCLRQSGLLWPNPTAWGIAGLALTGLAGLRRECPERGRAAALAALPGGFQSCASALRAALRAVKRREKW</sequence>
<evidence type="ECO:0000313" key="2">
    <source>
        <dbReference type="EMBL" id="ADY25711.1"/>
    </source>
</evidence>
<keyword evidence="1" id="KW-0812">Transmembrane</keyword>
<gene>
    <name evidence="2" type="ordered locus">Deipr_0549</name>
</gene>
<keyword evidence="3" id="KW-1185">Reference proteome</keyword>
<dbReference type="STRING" id="693977.Deipr_0549"/>
<reference evidence="3" key="1">
    <citation type="submission" date="2011-02" db="EMBL/GenBank/DDBJ databases">
        <title>The complete sequence of chromosome of Deinococcus proteolyticus DSM 20540.</title>
        <authorList>
            <consortium name="US DOE Joint Genome Institute (JGI-PGF)"/>
            <person name="Lucas S."/>
            <person name="Copeland A."/>
            <person name="Lapidus A."/>
            <person name="Bruce D."/>
            <person name="Goodwin L."/>
            <person name="Pitluck S."/>
            <person name="Kyrpides N."/>
            <person name="Mavromatis K."/>
            <person name="Pagani I."/>
            <person name="Ivanova N."/>
            <person name="Ovchinnikova G."/>
            <person name="Zeytun A."/>
            <person name="Detter J.C."/>
            <person name="Han C."/>
            <person name="Land M."/>
            <person name="Hauser L."/>
            <person name="Markowitz V."/>
            <person name="Cheng J.-F."/>
            <person name="Hugenholtz P."/>
            <person name="Woyke T."/>
            <person name="Wu D."/>
            <person name="Pukall R."/>
            <person name="Steenblock K."/>
            <person name="Brambilla E."/>
            <person name="Klenk H.-P."/>
            <person name="Eisen J.A."/>
        </authorList>
    </citation>
    <scope>NUCLEOTIDE SEQUENCE [LARGE SCALE GENOMIC DNA]</scope>
    <source>
        <strain evidence="3">ATCC 35074 / DSM 20540 / JCM 6276 / NBRC 101906 / NCIMB 13154 / VKM Ac-1939 / CCM 2703 / MRP</strain>
    </source>
</reference>
<accession>F0RKM1</accession>
<reference evidence="2 3" key="2">
    <citation type="journal article" date="2012" name="Stand. Genomic Sci.">
        <title>Complete genome sequence of the orange-red pigmented, radioresistant Deinococcus proteolyticus type strain (MRP(T)).</title>
        <authorList>
            <person name="Copeland A."/>
            <person name="Zeytun A."/>
            <person name="Yassawong M."/>
            <person name="Nolan M."/>
            <person name="Lucas S."/>
            <person name="Hammon N."/>
            <person name="Deshpande S."/>
            <person name="Cheng J.F."/>
            <person name="Han C."/>
            <person name="Tapia R."/>
            <person name="Goodwin L.A."/>
            <person name="Pitluck S."/>
            <person name="Mavromatis K."/>
            <person name="Liolios K."/>
            <person name="Pagani I."/>
            <person name="Ivanova N."/>
            <person name="Mikhailova N."/>
            <person name="Pati A."/>
            <person name="Chen A."/>
            <person name="Palaniappan K."/>
            <person name="Land M."/>
            <person name="Hauser L."/>
            <person name="Jeffries C.D."/>
            <person name="Brambilla E.M."/>
            <person name="Rohde M."/>
            <person name="Sikorski J."/>
            <person name="Pukall R."/>
            <person name="Goker M."/>
            <person name="Detter J.C."/>
            <person name="Woyke T."/>
            <person name="Bristow J."/>
            <person name="Eisen J.A."/>
            <person name="Markowitz V."/>
            <person name="Hugenholtz P."/>
            <person name="Kyrpides N.C."/>
            <person name="Klenk H.P."/>
            <person name="Lapidus A."/>
        </authorList>
    </citation>
    <scope>NUCLEOTIDE SEQUENCE [LARGE SCALE GENOMIC DNA]</scope>
    <source>
        <strain evidence="3">ATCC 35074 / DSM 20540 / JCM 6276 / NBRC 101906 / NCIMB 13154 / VKM Ac-1939 / CCM 2703 / MRP</strain>
    </source>
</reference>
<dbReference type="KEGG" id="dpt:Deipr_0549"/>
<dbReference type="OrthoDB" id="73744at2"/>
<feature type="transmembrane region" description="Helical" evidence="1">
    <location>
        <begin position="103"/>
        <end position="121"/>
    </location>
</feature>
<protein>
    <submittedName>
        <fullName evidence="2">Uncharacterized protein</fullName>
    </submittedName>
</protein>
<proteinExistence type="predicted"/>
<name>F0RKM1_DEIPM</name>
<organism evidence="2 3">
    <name type="scientific">Deinococcus proteolyticus (strain ATCC 35074 / DSM 20540 / JCM 6276 / NBRC 101906 / NCIMB 13154 / VKM Ac-1939 / CCM 2703 / MRP)</name>
    <dbReference type="NCBI Taxonomy" id="693977"/>
    <lineage>
        <taxon>Bacteria</taxon>
        <taxon>Thermotogati</taxon>
        <taxon>Deinococcota</taxon>
        <taxon>Deinococci</taxon>
        <taxon>Deinococcales</taxon>
        <taxon>Deinococcaceae</taxon>
        <taxon>Deinococcus</taxon>
    </lineage>
</organism>
<feature type="transmembrane region" description="Helical" evidence="1">
    <location>
        <begin position="173"/>
        <end position="189"/>
    </location>
</feature>
<dbReference type="HOGENOM" id="CLU_1292649_0_0_0"/>
<dbReference type="EMBL" id="CP002536">
    <property type="protein sequence ID" value="ADY25711.1"/>
    <property type="molecule type" value="Genomic_DNA"/>
</dbReference>
<dbReference type="Proteomes" id="UP000007718">
    <property type="component" value="Chromosome"/>
</dbReference>
<dbReference type="RefSeq" id="WP_013614320.1">
    <property type="nucleotide sequence ID" value="NC_015161.1"/>
</dbReference>
<dbReference type="AlphaFoldDB" id="F0RKM1"/>